<dbReference type="OrthoDB" id="5226580at2759"/>
<evidence type="ECO:0000256" key="2">
    <source>
        <dbReference type="ARBA" id="ARBA00022723"/>
    </source>
</evidence>
<evidence type="ECO:0000256" key="7">
    <source>
        <dbReference type="SAM" id="MobiDB-lite"/>
    </source>
</evidence>
<evidence type="ECO:0000313" key="10">
    <source>
        <dbReference type="Proteomes" id="UP000800092"/>
    </source>
</evidence>
<evidence type="ECO:0000256" key="1">
    <source>
        <dbReference type="ARBA" id="ARBA00004123"/>
    </source>
</evidence>
<proteinExistence type="predicted"/>
<dbReference type="GO" id="GO:0008270">
    <property type="term" value="F:zinc ion binding"/>
    <property type="evidence" value="ECO:0007669"/>
    <property type="project" value="InterPro"/>
</dbReference>
<dbReference type="InterPro" id="IPR007219">
    <property type="entry name" value="XnlR_reg_dom"/>
</dbReference>
<dbReference type="SMART" id="SM00066">
    <property type="entry name" value="GAL4"/>
    <property type="match status" value="1"/>
</dbReference>
<evidence type="ECO:0000259" key="8">
    <source>
        <dbReference type="PROSITE" id="PS50048"/>
    </source>
</evidence>
<dbReference type="GO" id="GO:0000981">
    <property type="term" value="F:DNA-binding transcription factor activity, RNA polymerase II-specific"/>
    <property type="evidence" value="ECO:0007669"/>
    <property type="project" value="InterPro"/>
</dbReference>
<dbReference type="Gene3D" id="4.10.240.10">
    <property type="entry name" value="Zn(2)-C6 fungal-type DNA-binding domain"/>
    <property type="match status" value="1"/>
</dbReference>
<evidence type="ECO:0000313" key="9">
    <source>
        <dbReference type="EMBL" id="KAF2228603.1"/>
    </source>
</evidence>
<feature type="domain" description="Zn(2)-C6 fungal-type" evidence="8">
    <location>
        <begin position="19"/>
        <end position="53"/>
    </location>
</feature>
<dbReference type="CDD" id="cd12148">
    <property type="entry name" value="fungal_TF_MHR"/>
    <property type="match status" value="1"/>
</dbReference>
<evidence type="ECO:0000256" key="4">
    <source>
        <dbReference type="ARBA" id="ARBA00023125"/>
    </source>
</evidence>
<dbReference type="PANTHER" id="PTHR31845:SF39">
    <property type="entry name" value="TRANSCRIPTION FACTOR PBCR-RELATED"/>
    <property type="match status" value="1"/>
</dbReference>
<dbReference type="CDD" id="cd00067">
    <property type="entry name" value="GAL4"/>
    <property type="match status" value="1"/>
</dbReference>
<dbReference type="GO" id="GO:0000976">
    <property type="term" value="F:transcription cis-regulatory region binding"/>
    <property type="evidence" value="ECO:0007669"/>
    <property type="project" value="TreeGrafter"/>
</dbReference>
<dbReference type="AlphaFoldDB" id="A0A6A6GTG4"/>
<evidence type="ECO:0000256" key="5">
    <source>
        <dbReference type="ARBA" id="ARBA00023163"/>
    </source>
</evidence>
<name>A0A6A6GTG4_VIRVR</name>
<dbReference type="PROSITE" id="PS50048">
    <property type="entry name" value="ZN2_CY6_FUNGAL_2"/>
    <property type="match status" value="1"/>
</dbReference>
<dbReference type="EMBL" id="ML991907">
    <property type="protein sequence ID" value="KAF2228603.1"/>
    <property type="molecule type" value="Genomic_DNA"/>
</dbReference>
<dbReference type="PROSITE" id="PS00463">
    <property type="entry name" value="ZN2_CY6_FUNGAL_1"/>
    <property type="match status" value="1"/>
</dbReference>
<dbReference type="GO" id="GO:0006351">
    <property type="term" value="P:DNA-templated transcription"/>
    <property type="evidence" value="ECO:0007669"/>
    <property type="project" value="InterPro"/>
</dbReference>
<dbReference type="InterPro" id="IPR036864">
    <property type="entry name" value="Zn2-C6_fun-type_DNA-bd_sf"/>
</dbReference>
<reference evidence="9" key="1">
    <citation type="journal article" date="2020" name="Stud. Mycol.">
        <title>101 Dothideomycetes genomes: a test case for predicting lifestyles and emergence of pathogens.</title>
        <authorList>
            <person name="Haridas S."/>
            <person name="Albert R."/>
            <person name="Binder M."/>
            <person name="Bloem J."/>
            <person name="Labutti K."/>
            <person name="Salamov A."/>
            <person name="Andreopoulos B."/>
            <person name="Baker S."/>
            <person name="Barry K."/>
            <person name="Bills G."/>
            <person name="Bluhm B."/>
            <person name="Cannon C."/>
            <person name="Castanera R."/>
            <person name="Culley D."/>
            <person name="Daum C."/>
            <person name="Ezra D."/>
            <person name="Gonzalez J."/>
            <person name="Henrissat B."/>
            <person name="Kuo A."/>
            <person name="Liang C."/>
            <person name="Lipzen A."/>
            <person name="Lutzoni F."/>
            <person name="Magnuson J."/>
            <person name="Mondo S."/>
            <person name="Nolan M."/>
            <person name="Ohm R."/>
            <person name="Pangilinan J."/>
            <person name="Park H.-J."/>
            <person name="Ramirez L."/>
            <person name="Alfaro M."/>
            <person name="Sun H."/>
            <person name="Tritt A."/>
            <person name="Yoshinaga Y."/>
            <person name="Zwiers L.-H."/>
            <person name="Turgeon B."/>
            <person name="Goodwin S."/>
            <person name="Spatafora J."/>
            <person name="Crous P."/>
            <person name="Grigoriev I."/>
        </authorList>
    </citation>
    <scope>NUCLEOTIDE SEQUENCE</scope>
    <source>
        <strain evidence="9">Tuck. ex Michener</strain>
    </source>
</reference>
<protein>
    <recommendedName>
        <fullName evidence="8">Zn(2)-C6 fungal-type domain-containing protein</fullName>
    </recommendedName>
</protein>
<evidence type="ECO:0000256" key="6">
    <source>
        <dbReference type="ARBA" id="ARBA00023242"/>
    </source>
</evidence>
<feature type="region of interest" description="Disordered" evidence="7">
    <location>
        <begin position="604"/>
        <end position="630"/>
    </location>
</feature>
<accession>A0A6A6GTG4</accession>
<dbReference type="Pfam" id="PF04082">
    <property type="entry name" value="Fungal_trans"/>
    <property type="match status" value="1"/>
</dbReference>
<keyword evidence="10" id="KW-1185">Reference proteome</keyword>
<organism evidence="9 10">
    <name type="scientific">Viridothelium virens</name>
    <name type="common">Speckled blister lichen</name>
    <name type="synonym">Trypethelium virens</name>
    <dbReference type="NCBI Taxonomy" id="1048519"/>
    <lineage>
        <taxon>Eukaryota</taxon>
        <taxon>Fungi</taxon>
        <taxon>Dikarya</taxon>
        <taxon>Ascomycota</taxon>
        <taxon>Pezizomycotina</taxon>
        <taxon>Dothideomycetes</taxon>
        <taxon>Dothideomycetes incertae sedis</taxon>
        <taxon>Trypetheliales</taxon>
        <taxon>Trypetheliaceae</taxon>
        <taxon>Viridothelium</taxon>
    </lineage>
</organism>
<feature type="region of interest" description="Disordered" evidence="7">
    <location>
        <begin position="82"/>
        <end position="127"/>
    </location>
</feature>
<dbReference type="InterPro" id="IPR051089">
    <property type="entry name" value="prtT"/>
</dbReference>
<keyword evidence="2" id="KW-0479">Metal-binding</keyword>
<dbReference type="SUPFAM" id="SSF57701">
    <property type="entry name" value="Zn2/Cys6 DNA-binding domain"/>
    <property type="match status" value="1"/>
</dbReference>
<gene>
    <name evidence="9" type="ORF">EV356DRAFT_497959</name>
</gene>
<feature type="compositionally biased region" description="Polar residues" evidence="7">
    <location>
        <begin position="611"/>
        <end position="625"/>
    </location>
</feature>
<keyword evidence="6" id="KW-0539">Nucleus</keyword>
<dbReference type="Proteomes" id="UP000800092">
    <property type="component" value="Unassembled WGS sequence"/>
</dbReference>
<comment type="subcellular location">
    <subcellularLocation>
        <location evidence="1">Nucleus</location>
    </subcellularLocation>
</comment>
<feature type="compositionally biased region" description="Polar residues" evidence="7">
    <location>
        <begin position="102"/>
        <end position="115"/>
    </location>
</feature>
<dbReference type="PANTHER" id="PTHR31845">
    <property type="entry name" value="FINGER DOMAIN PROTEIN, PUTATIVE-RELATED"/>
    <property type="match status" value="1"/>
</dbReference>
<keyword evidence="3" id="KW-0805">Transcription regulation</keyword>
<keyword evidence="4" id="KW-0238">DNA-binding</keyword>
<dbReference type="InterPro" id="IPR001138">
    <property type="entry name" value="Zn2Cys6_DnaBD"/>
</dbReference>
<dbReference type="GO" id="GO:0005634">
    <property type="term" value="C:nucleus"/>
    <property type="evidence" value="ECO:0007669"/>
    <property type="project" value="UniProtKB-SubCell"/>
</dbReference>
<keyword evidence="5" id="KW-0804">Transcription</keyword>
<evidence type="ECO:0000256" key="3">
    <source>
        <dbReference type="ARBA" id="ARBA00023015"/>
    </source>
</evidence>
<sequence>MPDSHGETRLPENAPMYRACEHCRLHKQRCIPDDASISGHCQRCTRAGRVCTFSSRPDRKPRKRTDARVAELEREVQAMRAIIRAQSNPPENSLDQDRPEASSRSSDSGMATRFTSEPRIPSPKLLPGLGDALPPTIRTWEVENPAWQRSASSSVQMNNIQEPWLSSSLPPGDIIERGLVSELVAKQLMEIYVNDLSPHYPILHIPANIDMQQFRRSKPTLFLAVIAAAAANTNPNLYSALSSEILQAYAIKIVMNSEKTVELVQALSTSAVWCFPANHFSRLQFYQHIHMAATMALDIGLGSRPLQSSKLLDLDRQNTFRAESARTFMVCYLSCSLVSVSMRRPNMLRYTDWIEDCVRELEAAANGCAQDLALAAWVRLYRIAEEIAVSFNYDDPSQAMAIEDAKLRLLLKGFMKQLQNWESDTGPSLLHGALDIMYSSVKIFLHEILLYNDHPPGDFRPPHPTETLRIVRSDTHPVPFPEGLAAMISSSQALLLTFIGLDVRQARSLPSTLFVRVRYAIYILCKLFVSVQDPSSLIGRLIDPESLNLEYFLRQTRAKLQAAAEPPGWNVPSLFLGLLQKFHVWYMHQIGQSASAQISVGEPAQSFDHPLSQSQNQGPDQSDPTQMDCVTVPDNYPPFGDSHIGHGNTTEELDLFGDQQIAVDWDWNLDSL</sequence>